<keyword evidence="3" id="KW-1185">Reference proteome</keyword>
<proteinExistence type="predicted"/>
<feature type="transmembrane region" description="Helical" evidence="1">
    <location>
        <begin position="58"/>
        <end position="78"/>
    </location>
</feature>
<reference evidence="2" key="1">
    <citation type="journal article" date="2014" name="Int. J. Syst. Evol. Microbiol.">
        <title>Complete genome sequence of Corynebacterium casei LMG S-19264T (=DSM 44701T), isolated from a smear-ripened cheese.</title>
        <authorList>
            <consortium name="US DOE Joint Genome Institute (JGI-PGF)"/>
            <person name="Walter F."/>
            <person name="Albersmeier A."/>
            <person name="Kalinowski J."/>
            <person name="Ruckert C."/>
        </authorList>
    </citation>
    <scope>NUCLEOTIDE SEQUENCE</scope>
    <source>
        <strain evidence="2">CGMCC 1.6333</strain>
    </source>
</reference>
<protein>
    <submittedName>
        <fullName evidence="2">Uncharacterized protein</fullName>
    </submittedName>
</protein>
<organism evidence="2 3">
    <name type="scientific">Paraliobacillus quinghaiensis</name>
    <dbReference type="NCBI Taxonomy" id="470815"/>
    <lineage>
        <taxon>Bacteria</taxon>
        <taxon>Bacillati</taxon>
        <taxon>Bacillota</taxon>
        <taxon>Bacilli</taxon>
        <taxon>Bacillales</taxon>
        <taxon>Bacillaceae</taxon>
        <taxon>Paraliobacillus</taxon>
    </lineage>
</organism>
<evidence type="ECO:0000313" key="3">
    <source>
        <dbReference type="Proteomes" id="UP000618460"/>
    </source>
</evidence>
<keyword evidence="1" id="KW-0472">Membrane</keyword>
<sequence>MKENERLNKLIDEIQSLPEPDYEKEFNTNKQRNINDNLMKFSRNYELKKRRNALMKRFSAGVVGIAALILFSIAFIPFGDEGNSNETHMEFELYNGKSLRIAVVGEPPEVREEQIKFKEISFDELTSEEMNSYDAVFIMKENLEKASASQYKNIYVNSRIPYFFISSKSFIPFTTDIRYSDSWEWEPGLPYINGLYKPENNNKTSLGFGLYNDKKTEEHIKATYSLVFKKIEELNL</sequence>
<evidence type="ECO:0000313" key="2">
    <source>
        <dbReference type="EMBL" id="GGM33937.1"/>
    </source>
</evidence>
<dbReference type="RefSeq" id="WP_229666695.1">
    <property type="nucleotide sequence ID" value="NZ_BMLG01000010.1"/>
</dbReference>
<keyword evidence="1" id="KW-1133">Transmembrane helix</keyword>
<name>A0A917TT36_9BACI</name>
<evidence type="ECO:0000256" key="1">
    <source>
        <dbReference type="SAM" id="Phobius"/>
    </source>
</evidence>
<gene>
    <name evidence="2" type="ORF">GCM10011351_19890</name>
</gene>
<accession>A0A917TT36</accession>
<dbReference type="Proteomes" id="UP000618460">
    <property type="component" value="Unassembled WGS sequence"/>
</dbReference>
<keyword evidence="1" id="KW-0812">Transmembrane</keyword>
<comment type="caution">
    <text evidence="2">The sequence shown here is derived from an EMBL/GenBank/DDBJ whole genome shotgun (WGS) entry which is preliminary data.</text>
</comment>
<dbReference type="AlphaFoldDB" id="A0A917TT36"/>
<dbReference type="EMBL" id="BMLG01000010">
    <property type="protein sequence ID" value="GGM33937.1"/>
    <property type="molecule type" value="Genomic_DNA"/>
</dbReference>
<reference evidence="2" key="2">
    <citation type="submission" date="2020-09" db="EMBL/GenBank/DDBJ databases">
        <authorList>
            <person name="Sun Q."/>
            <person name="Zhou Y."/>
        </authorList>
    </citation>
    <scope>NUCLEOTIDE SEQUENCE</scope>
    <source>
        <strain evidence="2">CGMCC 1.6333</strain>
    </source>
</reference>